<dbReference type="Gene3D" id="3.40.50.2300">
    <property type="match status" value="2"/>
</dbReference>
<dbReference type="SUPFAM" id="SSF53822">
    <property type="entry name" value="Periplasmic binding protein-like I"/>
    <property type="match status" value="1"/>
</dbReference>
<dbReference type="GO" id="GO:0030313">
    <property type="term" value="C:cell envelope"/>
    <property type="evidence" value="ECO:0007669"/>
    <property type="project" value="UniProtKB-SubCell"/>
</dbReference>
<dbReference type="CDD" id="cd20006">
    <property type="entry name" value="PBP1_ABC_sugar_binding-like"/>
    <property type="match status" value="1"/>
</dbReference>
<evidence type="ECO:0000256" key="2">
    <source>
        <dbReference type="ARBA" id="ARBA00007639"/>
    </source>
</evidence>
<feature type="domain" description="Periplasmic binding protein" evidence="5">
    <location>
        <begin position="42"/>
        <end position="292"/>
    </location>
</feature>
<keyword evidence="7" id="KW-1185">Reference proteome</keyword>
<dbReference type="PANTHER" id="PTHR46847:SF1">
    <property type="entry name" value="D-ALLOSE-BINDING PERIPLASMIC PROTEIN-RELATED"/>
    <property type="match status" value="1"/>
</dbReference>
<evidence type="ECO:0000313" key="6">
    <source>
        <dbReference type="EMBL" id="SHH91115.1"/>
    </source>
</evidence>
<dbReference type="RefSeq" id="WP_073339454.1">
    <property type="nucleotide sequence ID" value="NZ_FQXM01000020.1"/>
</dbReference>
<evidence type="ECO:0000256" key="3">
    <source>
        <dbReference type="ARBA" id="ARBA00022729"/>
    </source>
</evidence>
<dbReference type="PANTHER" id="PTHR46847">
    <property type="entry name" value="D-ALLOSE-BINDING PERIPLASMIC PROTEIN-RELATED"/>
    <property type="match status" value="1"/>
</dbReference>
<dbReference type="GO" id="GO:0030246">
    <property type="term" value="F:carbohydrate binding"/>
    <property type="evidence" value="ECO:0007669"/>
    <property type="project" value="UniProtKB-ARBA"/>
</dbReference>
<keyword evidence="3" id="KW-0732">Signal</keyword>
<evidence type="ECO:0000256" key="4">
    <source>
        <dbReference type="SAM" id="Phobius"/>
    </source>
</evidence>
<keyword evidence="4" id="KW-1133">Transmembrane helix</keyword>
<comment type="similarity">
    <text evidence="2">Belongs to the bacterial solute-binding protein 2 family.</text>
</comment>
<proteinExistence type="inferred from homology"/>
<dbReference type="Pfam" id="PF13407">
    <property type="entry name" value="Peripla_BP_4"/>
    <property type="match status" value="1"/>
</dbReference>
<feature type="transmembrane region" description="Helical" evidence="4">
    <location>
        <begin position="7"/>
        <end position="26"/>
    </location>
</feature>
<gene>
    <name evidence="6" type="ORF">SAMN02745207_03137</name>
</gene>
<dbReference type="STRING" id="1121316.SAMN02745207_03137"/>
<evidence type="ECO:0000256" key="1">
    <source>
        <dbReference type="ARBA" id="ARBA00004196"/>
    </source>
</evidence>
<sequence>MKKKISLFIVMLVTIALILIFSNIYIKGNVKPVVYIIVKVVNADYDFWESCRMGAETAAKEYNVELVFTGPNLQENVNKQIELIKNAIKQNPSAIIVAASNHKELKETAEQVVKNKIHLITLDSEIESQPEECYVGTDNILAGKEIAEKLASTIDEEGKIAVVSFVKESSTAIDREKGIELALKKYKNIKVITTEYCNGSSKESYEITKKLLRDNKDLKGIIGTNQQSLEGIALAVEELKVQYTVAVMGFDTSNKLVKALENDIVDAFLVQKPYNMGYISVKSAVDAINNKKVDKRVNIDFEIVYKDTIYEKENEKLVFPFIE</sequence>
<keyword evidence="4" id="KW-0472">Membrane</keyword>
<comment type="subcellular location">
    <subcellularLocation>
        <location evidence="1">Cell envelope</location>
    </subcellularLocation>
</comment>
<protein>
    <submittedName>
        <fullName evidence="6">Ribose transport system substrate-binding protein</fullName>
    </submittedName>
</protein>
<keyword evidence="4" id="KW-0812">Transmembrane</keyword>
<dbReference type="InterPro" id="IPR025997">
    <property type="entry name" value="SBP_2_dom"/>
</dbReference>
<dbReference type="OrthoDB" id="569491at2"/>
<dbReference type="Proteomes" id="UP000184447">
    <property type="component" value="Unassembled WGS sequence"/>
</dbReference>
<accession>A0A1M5WTZ1</accession>
<name>A0A1M5WTZ1_9CLOT</name>
<dbReference type="EMBL" id="FQXM01000020">
    <property type="protein sequence ID" value="SHH91115.1"/>
    <property type="molecule type" value="Genomic_DNA"/>
</dbReference>
<evidence type="ECO:0000313" key="7">
    <source>
        <dbReference type="Proteomes" id="UP000184447"/>
    </source>
</evidence>
<dbReference type="InterPro" id="IPR028082">
    <property type="entry name" value="Peripla_BP_I"/>
</dbReference>
<reference evidence="6 7" key="1">
    <citation type="submission" date="2016-11" db="EMBL/GenBank/DDBJ databases">
        <authorList>
            <person name="Jaros S."/>
            <person name="Januszkiewicz K."/>
            <person name="Wedrychowicz H."/>
        </authorList>
    </citation>
    <scope>NUCLEOTIDE SEQUENCE [LARGE SCALE GENOMIC DNA]</scope>
    <source>
        <strain evidence="6 7">DSM 8605</strain>
    </source>
</reference>
<organism evidence="6 7">
    <name type="scientific">Clostridium grantii DSM 8605</name>
    <dbReference type="NCBI Taxonomy" id="1121316"/>
    <lineage>
        <taxon>Bacteria</taxon>
        <taxon>Bacillati</taxon>
        <taxon>Bacillota</taxon>
        <taxon>Clostridia</taxon>
        <taxon>Eubacteriales</taxon>
        <taxon>Clostridiaceae</taxon>
        <taxon>Clostridium</taxon>
    </lineage>
</organism>
<evidence type="ECO:0000259" key="5">
    <source>
        <dbReference type="Pfam" id="PF13407"/>
    </source>
</evidence>
<dbReference type="AlphaFoldDB" id="A0A1M5WTZ1"/>